<evidence type="ECO:0000313" key="2">
    <source>
        <dbReference type="EMBL" id="ELY60755.1"/>
    </source>
</evidence>
<evidence type="ECO:0008006" key="4">
    <source>
        <dbReference type="Google" id="ProtNLM"/>
    </source>
</evidence>
<feature type="transmembrane region" description="Helical" evidence="1">
    <location>
        <begin position="24"/>
        <end position="47"/>
    </location>
</feature>
<dbReference type="OrthoDB" id="169896at2157"/>
<keyword evidence="1" id="KW-0472">Membrane</keyword>
<dbReference type="eggNOG" id="arCOG07777">
    <property type="taxonomic scope" value="Archaea"/>
</dbReference>
<evidence type="ECO:0000313" key="3">
    <source>
        <dbReference type="Proteomes" id="UP000011602"/>
    </source>
</evidence>
<reference evidence="2 3" key="1">
    <citation type="journal article" date="2014" name="PLoS Genet.">
        <title>Phylogenetically driven sequencing of extremely halophilic archaea reveals strategies for static and dynamic osmo-response.</title>
        <authorList>
            <person name="Becker E.A."/>
            <person name="Seitzer P.M."/>
            <person name="Tritt A."/>
            <person name="Larsen D."/>
            <person name="Krusor M."/>
            <person name="Yao A.I."/>
            <person name="Wu D."/>
            <person name="Madern D."/>
            <person name="Eisen J.A."/>
            <person name="Darling A.E."/>
            <person name="Facciotti M.T."/>
        </authorList>
    </citation>
    <scope>NUCLEOTIDE SEQUENCE [LARGE SCALE GENOMIC DNA]</scope>
    <source>
        <strain evidence="2 3">JCM 12255</strain>
    </source>
</reference>
<keyword evidence="3" id="KW-1185">Reference proteome</keyword>
<sequence>MVTDRTRTRRTDCSSEGRPDRGQVILIGAIALAFIILGVVVVFNGVLYTETLSSADTGQSGSDAEVTELEIEQGIGCLLERLEDEHEDKEGDVNNTIIKQNISSFAEHYRNATAHSSPKDIHIEYVEEGTENVTVSVSYTSSDLNYDRELTIEPGCPA</sequence>
<dbReference type="Proteomes" id="UP000011602">
    <property type="component" value="Unassembled WGS sequence"/>
</dbReference>
<gene>
    <name evidence="2" type="ORF">C493_03597</name>
</gene>
<dbReference type="RefSeq" id="WP_007258028.1">
    <property type="nucleotide sequence ID" value="NZ_AOHZ01000017.1"/>
</dbReference>
<organism evidence="2 3">
    <name type="scientific">Natronolimnohabitans innermongolicus JCM 12255</name>
    <dbReference type="NCBI Taxonomy" id="1227499"/>
    <lineage>
        <taxon>Archaea</taxon>
        <taxon>Methanobacteriati</taxon>
        <taxon>Methanobacteriota</taxon>
        <taxon>Stenosarchaea group</taxon>
        <taxon>Halobacteria</taxon>
        <taxon>Halobacteriales</taxon>
        <taxon>Natrialbaceae</taxon>
        <taxon>Natronolimnohabitans</taxon>
    </lineage>
</organism>
<protein>
    <recommendedName>
        <fullName evidence="4">Flagellin</fullName>
    </recommendedName>
</protein>
<dbReference type="EMBL" id="AOHZ01000017">
    <property type="protein sequence ID" value="ELY60755.1"/>
    <property type="molecule type" value="Genomic_DNA"/>
</dbReference>
<keyword evidence="1" id="KW-0812">Transmembrane</keyword>
<comment type="caution">
    <text evidence="2">The sequence shown here is derived from an EMBL/GenBank/DDBJ whole genome shotgun (WGS) entry which is preliminary data.</text>
</comment>
<dbReference type="STRING" id="1227499.C493_03597"/>
<dbReference type="PATRIC" id="fig|1227499.3.peg.741"/>
<name>L9XGA9_9EURY</name>
<dbReference type="AlphaFoldDB" id="L9XGA9"/>
<proteinExistence type="predicted"/>
<accession>L9XGA9</accession>
<evidence type="ECO:0000256" key="1">
    <source>
        <dbReference type="SAM" id="Phobius"/>
    </source>
</evidence>
<keyword evidence="1" id="KW-1133">Transmembrane helix</keyword>